<keyword evidence="2" id="KW-1185">Reference proteome</keyword>
<name>A0A6G0TEF0_APHGL</name>
<protein>
    <submittedName>
        <fullName evidence="1">Uncharacterized protein</fullName>
    </submittedName>
</protein>
<comment type="caution">
    <text evidence="1">The sequence shown here is derived from an EMBL/GenBank/DDBJ whole genome shotgun (WGS) entry which is preliminary data.</text>
</comment>
<accession>A0A6G0TEF0</accession>
<sequence>MPVSYKVLEAENYEINRHFATTCHNFSKIFRKYDGKSVKTEKKTSSTLKTMLNLPDKLEKIFYTIVDIIYYLNIHFHKRVQKNYFRKKIKFALKRKTNVSTIIYLYIDNNQQRFTDIQIKNKTSNRFQLNFKVTRKSLAELLIVAPSIIHISLLHSKKKKSRQVGTALLYIRGWGGPRTRLFETKLMENLVLNFLMLDINTNNFMNFELQNNLQIFMILKNFCQNLNFKC</sequence>
<evidence type="ECO:0000313" key="2">
    <source>
        <dbReference type="Proteomes" id="UP000475862"/>
    </source>
</evidence>
<proteinExistence type="predicted"/>
<dbReference type="Proteomes" id="UP000475862">
    <property type="component" value="Unassembled WGS sequence"/>
</dbReference>
<organism evidence="1 2">
    <name type="scientific">Aphis glycines</name>
    <name type="common">Soybean aphid</name>
    <dbReference type="NCBI Taxonomy" id="307491"/>
    <lineage>
        <taxon>Eukaryota</taxon>
        <taxon>Metazoa</taxon>
        <taxon>Ecdysozoa</taxon>
        <taxon>Arthropoda</taxon>
        <taxon>Hexapoda</taxon>
        <taxon>Insecta</taxon>
        <taxon>Pterygota</taxon>
        <taxon>Neoptera</taxon>
        <taxon>Paraneoptera</taxon>
        <taxon>Hemiptera</taxon>
        <taxon>Sternorrhyncha</taxon>
        <taxon>Aphidomorpha</taxon>
        <taxon>Aphidoidea</taxon>
        <taxon>Aphididae</taxon>
        <taxon>Aphidini</taxon>
        <taxon>Aphis</taxon>
        <taxon>Aphis</taxon>
    </lineage>
</organism>
<dbReference type="EMBL" id="VYZN01000041">
    <property type="protein sequence ID" value="KAE9531324.1"/>
    <property type="molecule type" value="Genomic_DNA"/>
</dbReference>
<evidence type="ECO:0000313" key="1">
    <source>
        <dbReference type="EMBL" id="KAE9531324.1"/>
    </source>
</evidence>
<dbReference type="AlphaFoldDB" id="A0A6G0TEF0"/>
<reference evidence="1 2" key="1">
    <citation type="submission" date="2019-08" db="EMBL/GenBank/DDBJ databases">
        <title>The genome of the soybean aphid Biotype 1, its phylome, world population structure and adaptation to the North American continent.</title>
        <authorList>
            <person name="Giordano R."/>
            <person name="Donthu R.K."/>
            <person name="Hernandez A.G."/>
            <person name="Wright C.L."/>
            <person name="Zimin A.V."/>
        </authorList>
    </citation>
    <scope>NUCLEOTIDE SEQUENCE [LARGE SCALE GENOMIC DNA]</scope>
    <source>
        <tissue evidence="1">Whole aphids</tissue>
    </source>
</reference>
<gene>
    <name evidence="1" type="ORF">AGLY_010530</name>
</gene>